<organism evidence="9 10">
    <name type="scientific">Oceanobacillus profundus</name>
    <dbReference type="NCBI Taxonomy" id="372463"/>
    <lineage>
        <taxon>Bacteria</taxon>
        <taxon>Bacillati</taxon>
        <taxon>Bacillota</taxon>
        <taxon>Bacilli</taxon>
        <taxon>Bacillales</taxon>
        <taxon>Bacillaceae</taxon>
        <taxon>Oceanobacillus</taxon>
    </lineage>
</organism>
<dbReference type="Proteomes" id="UP000285456">
    <property type="component" value="Unassembled WGS sequence"/>
</dbReference>
<accession>A0A417YMM5</accession>
<dbReference type="Gene3D" id="3.30.240.20">
    <property type="entry name" value="bsu07140 like domains"/>
    <property type="match status" value="1"/>
</dbReference>
<keyword evidence="6 7" id="KW-0472">Membrane</keyword>
<name>A0A417YMM5_9BACI</name>
<feature type="transmembrane region" description="Helical" evidence="7">
    <location>
        <begin position="31"/>
        <end position="50"/>
    </location>
</feature>
<evidence type="ECO:0000256" key="4">
    <source>
        <dbReference type="ARBA" id="ARBA00022692"/>
    </source>
</evidence>
<dbReference type="RefSeq" id="WP_118888277.1">
    <property type="nucleotide sequence ID" value="NZ_JBHTNL010000018.1"/>
</dbReference>
<gene>
    <name evidence="9" type="ORF">D1B32_00155</name>
</gene>
<evidence type="ECO:0000256" key="2">
    <source>
        <dbReference type="ARBA" id="ARBA00006448"/>
    </source>
</evidence>
<dbReference type="AlphaFoldDB" id="A0A417YMM5"/>
<proteinExistence type="inferred from homology"/>
<comment type="caution">
    <text evidence="9">The sequence shown here is derived from an EMBL/GenBank/DDBJ whole genome shotgun (WGS) entry which is preliminary data.</text>
</comment>
<evidence type="ECO:0000256" key="7">
    <source>
        <dbReference type="SAM" id="Phobius"/>
    </source>
</evidence>
<sequence>MAFIMLWKAIIIIVGGTFLLRIAGRKSISQMTLTQTVIMIGIGSLLIQPIAGEDIWSTLLVGLILVLTLVVMEFLQIKGDVFEKIITGKSKVLINNGILQEQNLKKLRMTVDQLEMELRQQGVQRLDDVQWATLEPNGQVGLVLKEDVQPVTKKEFKQLTGLIEDLQNQLHQQIQYNEQPRQLNREQLSPEQQETIFAELQKKSHKNTLPEHLR</sequence>
<dbReference type="InterPro" id="IPR023090">
    <property type="entry name" value="UPF0702_alpha/beta_dom_sf"/>
</dbReference>
<dbReference type="PANTHER" id="PTHR34582:SF2">
    <property type="entry name" value="UPF0702 TRANSMEMBRANE PROTEIN YDFR"/>
    <property type="match status" value="1"/>
</dbReference>
<evidence type="ECO:0000256" key="1">
    <source>
        <dbReference type="ARBA" id="ARBA00004651"/>
    </source>
</evidence>
<evidence type="ECO:0000259" key="8">
    <source>
        <dbReference type="Pfam" id="PF04239"/>
    </source>
</evidence>
<evidence type="ECO:0000313" key="10">
    <source>
        <dbReference type="Proteomes" id="UP000285456"/>
    </source>
</evidence>
<dbReference type="EMBL" id="QWEH01000001">
    <property type="protein sequence ID" value="RHW35071.1"/>
    <property type="molecule type" value="Genomic_DNA"/>
</dbReference>
<reference evidence="9 10" key="1">
    <citation type="journal article" date="2007" name="Int. J. Syst. Evol. Microbiol.">
        <title>Oceanobacillus profundus sp. nov., isolated from a deep-sea sediment core.</title>
        <authorList>
            <person name="Kim Y.G."/>
            <person name="Choi D.H."/>
            <person name="Hyun S."/>
            <person name="Cho B.C."/>
        </authorList>
    </citation>
    <scope>NUCLEOTIDE SEQUENCE [LARGE SCALE GENOMIC DNA]</scope>
    <source>
        <strain evidence="9 10">DSM 18246</strain>
    </source>
</reference>
<evidence type="ECO:0000256" key="3">
    <source>
        <dbReference type="ARBA" id="ARBA00022475"/>
    </source>
</evidence>
<feature type="transmembrane region" description="Helical" evidence="7">
    <location>
        <begin position="56"/>
        <end position="75"/>
    </location>
</feature>
<protein>
    <submittedName>
        <fullName evidence="9">DUF421 domain-containing protein</fullName>
    </submittedName>
</protein>
<evidence type="ECO:0000313" key="9">
    <source>
        <dbReference type="EMBL" id="RHW35071.1"/>
    </source>
</evidence>
<evidence type="ECO:0000256" key="5">
    <source>
        <dbReference type="ARBA" id="ARBA00022989"/>
    </source>
</evidence>
<comment type="subcellular location">
    <subcellularLocation>
        <location evidence="1">Cell membrane</location>
        <topology evidence="1">Multi-pass membrane protein</topology>
    </subcellularLocation>
</comment>
<feature type="transmembrane region" description="Helical" evidence="7">
    <location>
        <begin position="6"/>
        <end position="24"/>
    </location>
</feature>
<dbReference type="GO" id="GO:0005886">
    <property type="term" value="C:plasma membrane"/>
    <property type="evidence" value="ECO:0007669"/>
    <property type="project" value="UniProtKB-SubCell"/>
</dbReference>
<comment type="similarity">
    <text evidence="2">Belongs to the UPF0702 family.</text>
</comment>
<dbReference type="Pfam" id="PF04239">
    <property type="entry name" value="DUF421"/>
    <property type="match status" value="1"/>
</dbReference>
<dbReference type="InterPro" id="IPR007353">
    <property type="entry name" value="DUF421"/>
</dbReference>
<dbReference type="PANTHER" id="PTHR34582">
    <property type="entry name" value="UPF0702 TRANSMEMBRANE PROTEIN YCAP"/>
    <property type="match status" value="1"/>
</dbReference>
<keyword evidence="10" id="KW-1185">Reference proteome</keyword>
<feature type="domain" description="YetF C-terminal" evidence="8">
    <location>
        <begin position="80"/>
        <end position="159"/>
    </location>
</feature>
<evidence type="ECO:0000256" key="6">
    <source>
        <dbReference type="ARBA" id="ARBA00023136"/>
    </source>
</evidence>
<keyword evidence="4 7" id="KW-0812">Transmembrane</keyword>
<keyword evidence="3" id="KW-1003">Cell membrane</keyword>
<keyword evidence="5 7" id="KW-1133">Transmembrane helix</keyword>
<dbReference type="OrthoDB" id="1796697at2"/>